<sequence length="296" mass="32285">MPAPADTAHPGDTRTLGFLRVTTHRGAARPIVHTPEAVARPYLLLGLHTTGRAALDRRGTTDVCRPDDLFLCDGAEPFALHQSEDFVLHLVRIPRHALALTDRQVGALTDRPPFADGPVAPLLGGLLRQLAAAPHQSSATALRLSGSITELIALLAAAEDLGPGSKDHGREHGREREALVRRLRAHIDAHLWDRNLTPASVAAAQHISLRYLHRLFEDQGSTVGRWIQHRRLEEARRELARPGRGDITVAAVARRWGFASASHFSRSFRAAYGIAPSDWRDGRTRPSGQTAGSLDV</sequence>
<protein>
    <submittedName>
        <fullName evidence="5">Helix-turn-helix domain-containing protein</fullName>
    </submittedName>
</protein>
<dbReference type="InterPro" id="IPR018060">
    <property type="entry name" value="HTH_AraC"/>
</dbReference>
<proteinExistence type="predicted"/>
<accession>A0ABW7XYH5</accession>
<dbReference type="Pfam" id="PF12833">
    <property type="entry name" value="HTH_18"/>
    <property type="match status" value="1"/>
</dbReference>
<keyword evidence="6" id="KW-1185">Reference proteome</keyword>
<dbReference type="EMBL" id="JBITDC010000004">
    <property type="protein sequence ID" value="MFI5675142.1"/>
    <property type="molecule type" value="Genomic_DNA"/>
</dbReference>
<dbReference type="InterPro" id="IPR050204">
    <property type="entry name" value="AraC_XylS_family_regulators"/>
</dbReference>
<dbReference type="PRINTS" id="PR00032">
    <property type="entry name" value="HTHARAC"/>
</dbReference>
<evidence type="ECO:0000259" key="4">
    <source>
        <dbReference type="PROSITE" id="PS01124"/>
    </source>
</evidence>
<dbReference type="SUPFAM" id="SSF46689">
    <property type="entry name" value="Homeodomain-like"/>
    <property type="match status" value="1"/>
</dbReference>
<keyword evidence="3" id="KW-0804">Transcription</keyword>
<dbReference type="Proteomes" id="UP001612415">
    <property type="component" value="Unassembled WGS sequence"/>
</dbReference>
<dbReference type="RefSeq" id="WP_398655996.1">
    <property type="nucleotide sequence ID" value="NZ_JBITDC010000004.1"/>
</dbReference>
<dbReference type="Pfam" id="PF14525">
    <property type="entry name" value="AraC_binding_2"/>
    <property type="match status" value="1"/>
</dbReference>
<dbReference type="PROSITE" id="PS01124">
    <property type="entry name" value="HTH_ARAC_FAMILY_2"/>
    <property type="match status" value="1"/>
</dbReference>
<name>A0ABW7XYH5_STRCE</name>
<dbReference type="PANTHER" id="PTHR46796">
    <property type="entry name" value="HTH-TYPE TRANSCRIPTIONAL ACTIVATOR RHAS-RELATED"/>
    <property type="match status" value="1"/>
</dbReference>
<reference evidence="5 6" key="1">
    <citation type="submission" date="2024-10" db="EMBL/GenBank/DDBJ databases">
        <title>The Natural Products Discovery Center: Release of the First 8490 Sequenced Strains for Exploring Actinobacteria Biosynthetic Diversity.</title>
        <authorList>
            <person name="Kalkreuter E."/>
            <person name="Kautsar S.A."/>
            <person name="Yang D."/>
            <person name="Bader C.D."/>
            <person name="Teijaro C.N."/>
            <person name="Fluegel L."/>
            <person name="Davis C.M."/>
            <person name="Simpson J.R."/>
            <person name="Lauterbach L."/>
            <person name="Steele A.D."/>
            <person name="Gui C."/>
            <person name="Meng S."/>
            <person name="Li G."/>
            <person name="Viehrig K."/>
            <person name="Ye F."/>
            <person name="Su P."/>
            <person name="Kiefer A.F."/>
            <person name="Nichols A."/>
            <person name="Cepeda A.J."/>
            <person name="Yan W."/>
            <person name="Fan B."/>
            <person name="Jiang Y."/>
            <person name="Adhikari A."/>
            <person name="Zheng C.-J."/>
            <person name="Schuster L."/>
            <person name="Cowan T.M."/>
            <person name="Smanski M.J."/>
            <person name="Chevrette M.G."/>
            <person name="De Carvalho L.P.S."/>
            <person name="Shen B."/>
        </authorList>
    </citation>
    <scope>NUCLEOTIDE SEQUENCE [LARGE SCALE GENOMIC DNA]</scope>
    <source>
        <strain evidence="5 6">NPDC051599</strain>
    </source>
</reference>
<comment type="caution">
    <text evidence="5">The sequence shown here is derived from an EMBL/GenBank/DDBJ whole genome shotgun (WGS) entry which is preliminary data.</text>
</comment>
<keyword evidence="2" id="KW-0238">DNA-binding</keyword>
<organism evidence="5 6">
    <name type="scientific">Streptomyces cellulosae</name>
    <dbReference type="NCBI Taxonomy" id="1968"/>
    <lineage>
        <taxon>Bacteria</taxon>
        <taxon>Bacillati</taxon>
        <taxon>Actinomycetota</taxon>
        <taxon>Actinomycetes</taxon>
        <taxon>Kitasatosporales</taxon>
        <taxon>Streptomycetaceae</taxon>
        <taxon>Streptomyces</taxon>
    </lineage>
</organism>
<dbReference type="InterPro" id="IPR035418">
    <property type="entry name" value="AraC-bd_2"/>
</dbReference>
<evidence type="ECO:0000313" key="5">
    <source>
        <dbReference type="EMBL" id="MFI5675142.1"/>
    </source>
</evidence>
<dbReference type="PROSITE" id="PS00041">
    <property type="entry name" value="HTH_ARAC_FAMILY_1"/>
    <property type="match status" value="1"/>
</dbReference>
<evidence type="ECO:0000256" key="1">
    <source>
        <dbReference type="ARBA" id="ARBA00023015"/>
    </source>
</evidence>
<evidence type="ECO:0000256" key="3">
    <source>
        <dbReference type="ARBA" id="ARBA00023163"/>
    </source>
</evidence>
<dbReference type="InterPro" id="IPR018062">
    <property type="entry name" value="HTH_AraC-typ_CS"/>
</dbReference>
<dbReference type="InterPro" id="IPR009057">
    <property type="entry name" value="Homeodomain-like_sf"/>
</dbReference>
<dbReference type="InterPro" id="IPR020449">
    <property type="entry name" value="Tscrpt_reg_AraC-type_HTH"/>
</dbReference>
<gene>
    <name evidence="5" type="ORF">ACIA8P_10795</name>
</gene>
<evidence type="ECO:0000256" key="2">
    <source>
        <dbReference type="ARBA" id="ARBA00023125"/>
    </source>
</evidence>
<dbReference type="Gene3D" id="1.10.10.60">
    <property type="entry name" value="Homeodomain-like"/>
    <property type="match status" value="1"/>
</dbReference>
<keyword evidence="1" id="KW-0805">Transcription regulation</keyword>
<dbReference type="SMART" id="SM00342">
    <property type="entry name" value="HTH_ARAC"/>
    <property type="match status" value="1"/>
</dbReference>
<evidence type="ECO:0000313" key="6">
    <source>
        <dbReference type="Proteomes" id="UP001612415"/>
    </source>
</evidence>
<feature type="domain" description="HTH araC/xylS-type" evidence="4">
    <location>
        <begin position="181"/>
        <end position="282"/>
    </location>
</feature>
<dbReference type="PANTHER" id="PTHR46796:SF6">
    <property type="entry name" value="ARAC SUBFAMILY"/>
    <property type="match status" value="1"/>
</dbReference>